<dbReference type="Pfam" id="PF13602">
    <property type="entry name" value="ADH_zinc_N_2"/>
    <property type="match status" value="1"/>
</dbReference>
<proteinExistence type="predicted"/>
<dbReference type="KEGG" id="rlc:K227x_32930"/>
<dbReference type="GO" id="GO:0016491">
    <property type="term" value="F:oxidoreductase activity"/>
    <property type="evidence" value="ECO:0007669"/>
    <property type="project" value="UniProtKB-KW"/>
</dbReference>
<dbReference type="InterPro" id="IPR050700">
    <property type="entry name" value="YIM1/Zinc_Alcohol_DH_Fams"/>
</dbReference>
<dbReference type="SMART" id="SM00829">
    <property type="entry name" value="PKS_ER"/>
    <property type="match status" value="1"/>
</dbReference>
<dbReference type="Gene3D" id="3.90.180.10">
    <property type="entry name" value="Medium-chain alcohol dehydrogenases, catalytic domain"/>
    <property type="match status" value="1"/>
</dbReference>
<dbReference type="EC" id="2.3.1.94" evidence="3"/>
<organism evidence="3 4">
    <name type="scientific">Rubripirellula lacrimiformis</name>
    <dbReference type="NCBI Taxonomy" id="1930273"/>
    <lineage>
        <taxon>Bacteria</taxon>
        <taxon>Pseudomonadati</taxon>
        <taxon>Planctomycetota</taxon>
        <taxon>Planctomycetia</taxon>
        <taxon>Pirellulales</taxon>
        <taxon>Pirellulaceae</taxon>
        <taxon>Rubripirellula</taxon>
    </lineage>
</organism>
<protein>
    <submittedName>
        <fullName evidence="3">Erythronolide synthase, modules 3 and 4</fullName>
        <ecNumber evidence="3">2.3.1.94</ecNumber>
    </submittedName>
</protein>
<evidence type="ECO:0000313" key="4">
    <source>
        <dbReference type="Proteomes" id="UP000318538"/>
    </source>
</evidence>
<dbReference type="InterPro" id="IPR011032">
    <property type="entry name" value="GroES-like_sf"/>
</dbReference>
<evidence type="ECO:0000313" key="3">
    <source>
        <dbReference type="EMBL" id="QDT04896.1"/>
    </source>
</evidence>
<dbReference type="Proteomes" id="UP000318538">
    <property type="component" value="Chromosome"/>
</dbReference>
<reference evidence="3 4" key="1">
    <citation type="submission" date="2019-02" db="EMBL/GenBank/DDBJ databases">
        <title>Deep-cultivation of Planctomycetes and their phenomic and genomic characterization uncovers novel biology.</title>
        <authorList>
            <person name="Wiegand S."/>
            <person name="Jogler M."/>
            <person name="Boedeker C."/>
            <person name="Pinto D."/>
            <person name="Vollmers J."/>
            <person name="Rivas-Marin E."/>
            <person name="Kohn T."/>
            <person name="Peeters S.H."/>
            <person name="Heuer A."/>
            <person name="Rast P."/>
            <person name="Oberbeckmann S."/>
            <person name="Bunk B."/>
            <person name="Jeske O."/>
            <person name="Meyerdierks A."/>
            <person name="Storesund J.E."/>
            <person name="Kallscheuer N."/>
            <person name="Luecker S."/>
            <person name="Lage O.M."/>
            <person name="Pohl T."/>
            <person name="Merkel B.J."/>
            <person name="Hornburger P."/>
            <person name="Mueller R.-W."/>
            <person name="Bruemmer F."/>
            <person name="Labrenz M."/>
            <person name="Spormann A.M."/>
            <person name="Op den Camp H."/>
            <person name="Overmann J."/>
            <person name="Amann R."/>
            <person name="Jetten M.S.M."/>
            <person name="Mascher T."/>
            <person name="Medema M.H."/>
            <person name="Devos D.P."/>
            <person name="Kaster A.-K."/>
            <person name="Ovreas L."/>
            <person name="Rohde M."/>
            <person name="Galperin M.Y."/>
            <person name="Jogler C."/>
        </authorList>
    </citation>
    <scope>NUCLEOTIDE SEQUENCE [LARGE SCALE GENOMIC DNA]</scope>
    <source>
        <strain evidence="3 4">K22_7</strain>
    </source>
</reference>
<dbReference type="InterPro" id="IPR013154">
    <property type="entry name" value="ADH-like_N"/>
</dbReference>
<dbReference type="SUPFAM" id="SSF51735">
    <property type="entry name" value="NAD(P)-binding Rossmann-fold domains"/>
    <property type="match status" value="1"/>
</dbReference>
<dbReference type="SUPFAM" id="SSF50129">
    <property type="entry name" value="GroES-like"/>
    <property type="match status" value="1"/>
</dbReference>
<dbReference type="PROSITE" id="PS01162">
    <property type="entry name" value="QOR_ZETA_CRYSTAL"/>
    <property type="match status" value="1"/>
</dbReference>
<dbReference type="GO" id="GO:0047879">
    <property type="term" value="F:erythronolide synthase activity"/>
    <property type="evidence" value="ECO:0007669"/>
    <property type="project" value="UniProtKB-EC"/>
</dbReference>
<evidence type="ECO:0000259" key="2">
    <source>
        <dbReference type="SMART" id="SM00829"/>
    </source>
</evidence>
<accession>A0A517NCR6</accession>
<gene>
    <name evidence="3" type="primary">eryA</name>
    <name evidence="3" type="ORF">K227x_32930</name>
</gene>
<dbReference type="Pfam" id="PF08240">
    <property type="entry name" value="ADH_N"/>
    <property type="match status" value="1"/>
</dbReference>
<dbReference type="PANTHER" id="PTHR11695">
    <property type="entry name" value="ALCOHOL DEHYDROGENASE RELATED"/>
    <property type="match status" value="1"/>
</dbReference>
<keyword evidence="3" id="KW-0808">Transferase</keyword>
<keyword evidence="1" id="KW-0560">Oxidoreductase</keyword>
<keyword evidence="3" id="KW-0012">Acyltransferase</keyword>
<dbReference type="Gene3D" id="3.40.50.720">
    <property type="entry name" value="NAD(P)-binding Rossmann-like Domain"/>
    <property type="match status" value="1"/>
</dbReference>
<keyword evidence="4" id="KW-1185">Reference proteome</keyword>
<name>A0A517NCR6_9BACT</name>
<feature type="domain" description="Enoyl reductase (ER)" evidence="2">
    <location>
        <begin position="29"/>
        <end position="338"/>
    </location>
</feature>
<dbReference type="EMBL" id="CP036525">
    <property type="protein sequence ID" value="QDT04896.1"/>
    <property type="molecule type" value="Genomic_DNA"/>
</dbReference>
<dbReference type="GO" id="GO:0008270">
    <property type="term" value="F:zinc ion binding"/>
    <property type="evidence" value="ECO:0007669"/>
    <property type="project" value="InterPro"/>
</dbReference>
<evidence type="ECO:0000256" key="1">
    <source>
        <dbReference type="ARBA" id="ARBA00023002"/>
    </source>
</evidence>
<dbReference type="CDD" id="cd08267">
    <property type="entry name" value="MDR1"/>
    <property type="match status" value="1"/>
</dbReference>
<dbReference type="AlphaFoldDB" id="A0A517NCR6"/>
<dbReference type="InterPro" id="IPR002364">
    <property type="entry name" value="Quin_OxRdtase/zeta-crystal_CS"/>
</dbReference>
<sequence>MLFGPLDPNLLFHFPGWVTVRAIYQQEYGSPQTLALTELERPSIRRDEVRICVHAAGLHIGDAFAVRGTPFLMRMETGWRRPRYGVPGFDVAGVVESVGANVKQWKPGDAVFGACKGSCAELVSAKQDHIAAKPNNLTYAQAAALPTSGLAALHALRNVARVTAGQKVLINGASGGVGTYAVQIAKAFGAGVTGVCSDRNAGLVRSIGADHVIAYDHSDFAAGQQRYDVILDNVENRSLHDCRRVLAPSGILILNSGTGASGLSLLWRIAKPLLLSPFSRQRLRRYLSMPNRKDLETLTSLIDAGSLSPVIDRCYTLDETASAVQHLEAGHARGKVVVLVQSDSETAGTEP</sequence>
<dbReference type="InterPro" id="IPR036291">
    <property type="entry name" value="NAD(P)-bd_dom_sf"/>
</dbReference>
<dbReference type="PANTHER" id="PTHR11695:SF294">
    <property type="entry name" value="RETICULON-4-INTERACTING PROTEIN 1, MITOCHONDRIAL"/>
    <property type="match status" value="1"/>
</dbReference>
<dbReference type="InterPro" id="IPR020843">
    <property type="entry name" value="ER"/>
</dbReference>